<dbReference type="InterPro" id="IPR036195">
    <property type="entry name" value="AbfB_ABD_sf"/>
</dbReference>
<dbReference type="Proteomes" id="UP000007882">
    <property type="component" value="Chromosome"/>
</dbReference>
<protein>
    <recommendedName>
        <fullName evidence="1">Alpha-L-arabinofuranosidase B arabinose-binding domain-containing protein</fullName>
    </recommendedName>
</protein>
<name>I0H9R6_ACTM4</name>
<feature type="domain" description="Alpha-L-arabinofuranosidase B arabinose-binding" evidence="1">
    <location>
        <begin position="13"/>
        <end position="62"/>
    </location>
</feature>
<keyword evidence="3" id="KW-1185">Reference proteome</keyword>
<dbReference type="eggNOG" id="COG1595">
    <property type="taxonomic scope" value="Bacteria"/>
</dbReference>
<evidence type="ECO:0000313" key="2">
    <source>
        <dbReference type="EMBL" id="BAL89753.1"/>
    </source>
</evidence>
<sequence>MITVGEQPGAALSDRLAGFEVVTGLHDARCFSFRAADGGCLRHASWRLRLDPPDGTELFRADGSLPVRPVPGG</sequence>
<dbReference type="RefSeq" id="WP_014444645.1">
    <property type="nucleotide sequence ID" value="NC_017093.1"/>
</dbReference>
<reference evidence="2 3" key="1">
    <citation type="submission" date="2012-02" db="EMBL/GenBank/DDBJ databases">
        <title>Complete genome sequence of Actinoplanes missouriensis 431 (= NBRC 102363).</title>
        <authorList>
            <person name="Ohnishi Y."/>
            <person name="Ishikawa J."/>
            <person name="Sekine M."/>
            <person name="Hosoyama A."/>
            <person name="Harada T."/>
            <person name="Narita H."/>
            <person name="Hata T."/>
            <person name="Konno Y."/>
            <person name="Tutikane K."/>
            <person name="Fujita N."/>
            <person name="Horinouchi S."/>
            <person name="Hayakawa M."/>
        </authorList>
    </citation>
    <scope>NUCLEOTIDE SEQUENCE [LARGE SCALE GENOMIC DNA]</scope>
    <source>
        <strain evidence="3">ATCC 14538 / DSM 43046 / CBS 188.64 / JCM 3121 / NBRC 102363 / NCIMB 12654 / NRRL B-3342 / UNCC 431</strain>
    </source>
</reference>
<proteinExistence type="predicted"/>
<dbReference type="GO" id="GO:0046373">
    <property type="term" value="P:L-arabinose metabolic process"/>
    <property type="evidence" value="ECO:0007669"/>
    <property type="project" value="InterPro"/>
</dbReference>
<dbReference type="GO" id="GO:0046556">
    <property type="term" value="F:alpha-L-arabinofuranosidase activity"/>
    <property type="evidence" value="ECO:0007669"/>
    <property type="project" value="InterPro"/>
</dbReference>
<organism evidence="2 3">
    <name type="scientific">Actinoplanes missouriensis (strain ATCC 14538 / DSM 43046 / CBS 188.64 / JCM 3121 / NBRC 102363 / NCIMB 12654 / NRRL B-3342 / UNCC 431)</name>
    <dbReference type="NCBI Taxonomy" id="512565"/>
    <lineage>
        <taxon>Bacteria</taxon>
        <taxon>Bacillati</taxon>
        <taxon>Actinomycetota</taxon>
        <taxon>Actinomycetes</taxon>
        <taxon>Micromonosporales</taxon>
        <taxon>Micromonosporaceae</taxon>
        <taxon>Actinoplanes</taxon>
    </lineage>
</organism>
<dbReference type="KEGG" id="ams:AMIS_45330"/>
<dbReference type="Pfam" id="PF05270">
    <property type="entry name" value="AbfB"/>
    <property type="match status" value="1"/>
</dbReference>
<evidence type="ECO:0000259" key="1">
    <source>
        <dbReference type="Pfam" id="PF05270"/>
    </source>
</evidence>
<dbReference type="HOGENOM" id="CLU_2696216_0_0_11"/>
<dbReference type="STRING" id="512565.AMIS_45330"/>
<evidence type="ECO:0000313" key="3">
    <source>
        <dbReference type="Proteomes" id="UP000007882"/>
    </source>
</evidence>
<gene>
    <name evidence="2" type="ordered locus">AMIS_45330</name>
</gene>
<dbReference type="SUPFAM" id="SSF110221">
    <property type="entry name" value="AbfB domain"/>
    <property type="match status" value="1"/>
</dbReference>
<dbReference type="AlphaFoldDB" id="I0H9R6"/>
<dbReference type="PATRIC" id="fig|512565.3.peg.4518"/>
<dbReference type="Gene3D" id="2.80.10.50">
    <property type="match status" value="1"/>
</dbReference>
<accession>I0H9R6</accession>
<dbReference type="OrthoDB" id="8611574at2"/>
<dbReference type="InterPro" id="IPR007934">
    <property type="entry name" value="AbfB_ABD"/>
</dbReference>
<dbReference type="EMBL" id="AP012319">
    <property type="protein sequence ID" value="BAL89753.1"/>
    <property type="molecule type" value="Genomic_DNA"/>
</dbReference>